<feature type="domain" description="ANTAR" evidence="6">
    <location>
        <begin position="125"/>
        <end position="186"/>
    </location>
</feature>
<sequence>MAEQRIVLVDSDATWRKSIKAVLTKLGYWVVGEASDGLSGLKLVRSRQPDLLIIEAGVPGMDGLEVARILHEDKLAPVIVLVNSMSPGLLDKAKEARVSALLTKPVDESTLLSAVELALANYQEIIKLENQVQELKEALETRKLVEKAKGILMETLGLTEAEAFRRMQKSSMDKRISMRQVAEAIILAHNLKS</sequence>
<evidence type="ECO:0000256" key="2">
    <source>
        <dbReference type="ARBA" id="ARBA00024867"/>
    </source>
</evidence>
<evidence type="ECO:0000256" key="3">
    <source>
        <dbReference type="PROSITE-ProRule" id="PRU00169"/>
    </source>
</evidence>
<dbReference type="PANTHER" id="PTHR43367">
    <property type="match status" value="1"/>
</dbReference>
<dbReference type="GO" id="GO:0003723">
    <property type="term" value="F:RNA binding"/>
    <property type="evidence" value="ECO:0007669"/>
    <property type="project" value="InterPro"/>
</dbReference>
<dbReference type="Gene3D" id="1.10.10.10">
    <property type="entry name" value="Winged helix-like DNA-binding domain superfamily/Winged helix DNA-binding domain"/>
    <property type="match status" value="1"/>
</dbReference>
<dbReference type="STRING" id="1121432.SAMN02745219_02633"/>
<comment type="caution">
    <text evidence="3">Lacks conserved residue(s) required for the propagation of feature annotation.</text>
</comment>
<dbReference type="SMART" id="SM01012">
    <property type="entry name" value="ANTAR"/>
    <property type="match status" value="1"/>
</dbReference>
<comment type="function">
    <text evidence="2">May play the central regulatory role in sporulation. It may be an element of the effector pathway responsible for the activation of sporulation genes in response to nutritional stress. Spo0A may act in concert with spo0H (a sigma factor) to control the expression of some genes that are critical to the sporulation process.</text>
</comment>
<evidence type="ECO:0000259" key="6">
    <source>
        <dbReference type="PROSITE" id="PS50921"/>
    </source>
</evidence>
<dbReference type="PANTHER" id="PTHR43367:SF1">
    <property type="entry name" value="TWO-COMPONENT RESPONSE REGULATOR-LIKE APRR6-RELATED"/>
    <property type="match status" value="1"/>
</dbReference>
<dbReference type="OrthoDB" id="9808843at2"/>
<dbReference type="InterPro" id="IPR011006">
    <property type="entry name" value="CheY-like_superfamily"/>
</dbReference>
<dbReference type="SUPFAM" id="SSF52172">
    <property type="entry name" value="CheY-like"/>
    <property type="match status" value="1"/>
</dbReference>
<dbReference type="InterPro" id="IPR001789">
    <property type="entry name" value="Sig_transdc_resp-reg_receiver"/>
</dbReference>
<dbReference type="PIRSF" id="PIRSF036382">
    <property type="entry name" value="RR_antiterm"/>
    <property type="match status" value="1"/>
</dbReference>
<accession>A0A1M6JKL3</accession>
<dbReference type="AlphaFoldDB" id="A0A1M6JKL3"/>
<evidence type="ECO:0000259" key="5">
    <source>
        <dbReference type="PROSITE" id="PS50110"/>
    </source>
</evidence>
<evidence type="ECO:0000256" key="1">
    <source>
        <dbReference type="ARBA" id="ARBA00018672"/>
    </source>
</evidence>
<evidence type="ECO:0000313" key="7">
    <source>
        <dbReference type="EMBL" id="SHJ47162.1"/>
    </source>
</evidence>
<dbReference type="InterPro" id="IPR008327">
    <property type="entry name" value="Sig_transdc_resp-reg_antiterm"/>
</dbReference>
<name>A0A1M6JKL3_9FIRM</name>
<gene>
    <name evidence="7" type="ORF">SAMN02745219_02633</name>
</gene>
<dbReference type="Pfam" id="PF00072">
    <property type="entry name" value="Response_reg"/>
    <property type="match status" value="1"/>
</dbReference>
<dbReference type="GO" id="GO:0000160">
    <property type="term" value="P:phosphorelay signal transduction system"/>
    <property type="evidence" value="ECO:0007669"/>
    <property type="project" value="InterPro"/>
</dbReference>
<keyword evidence="4" id="KW-0175">Coiled coil</keyword>
<evidence type="ECO:0000313" key="8">
    <source>
        <dbReference type="Proteomes" id="UP000184529"/>
    </source>
</evidence>
<dbReference type="SMART" id="SM00448">
    <property type="entry name" value="REC"/>
    <property type="match status" value="1"/>
</dbReference>
<protein>
    <recommendedName>
        <fullName evidence="1">Stage 0 sporulation protein A homolog</fullName>
    </recommendedName>
</protein>
<dbReference type="RefSeq" id="WP_072870263.1">
    <property type="nucleotide sequence ID" value="NZ_FQZM01000036.1"/>
</dbReference>
<dbReference type="Gene3D" id="3.40.50.2300">
    <property type="match status" value="1"/>
</dbReference>
<keyword evidence="8" id="KW-1185">Reference proteome</keyword>
<proteinExistence type="predicted"/>
<dbReference type="PROSITE" id="PS50921">
    <property type="entry name" value="ANTAR"/>
    <property type="match status" value="1"/>
</dbReference>
<reference evidence="8" key="1">
    <citation type="submission" date="2016-11" db="EMBL/GenBank/DDBJ databases">
        <authorList>
            <person name="Varghese N."/>
            <person name="Submissions S."/>
        </authorList>
    </citation>
    <scope>NUCLEOTIDE SEQUENCE [LARGE SCALE GENOMIC DNA]</scope>
    <source>
        <strain evidence="8">DSM 16057</strain>
    </source>
</reference>
<dbReference type="FunFam" id="1.10.10.10:FF:000157">
    <property type="entry name" value="Response regulator receiver"/>
    <property type="match status" value="1"/>
</dbReference>
<feature type="coiled-coil region" evidence="4">
    <location>
        <begin position="118"/>
        <end position="148"/>
    </location>
</feature>
<dbReference type="PROSITE" id="PS50110">
    <property type="entry name" value="RESPONSE_REGULATORY"/>
    <property type="match status" value="1"/>
</dbReference>
<dbReference type="Proteomes" id="UP000184529">
    <property type="component" value="Unassembled WGS sequence"/>
</dbReference>
<evidence type="ECO:0000256" key="4">
    <source>
        <dbReference type="SAM" id="Coils"/>
    </source>
</evidence>
<feature type="domain" description="Response regulatory" evidence="5">
    <location>
        <begin position="5"/>
        <end position="119"/>
    </location>
</feature>
<dbReference type="InterPro" id="IPR005561">
    <property type="entry name" value="ANTAR"/>
</dbReference>
<dbReference type="EMBL" id="FQZM01000036">
    <property type="protein sequence ID" value="SHJ47162.1"/>
    <property type="molecule type" value="Genomic_DNA"/>
</dbReference>
<dbReference type="Pfam" id="PF03861">
    <property type="entry name" value="ANTAR"/>
    <property type="match status" value="1"/>
</dbReference>
<organism evidence="7 8">
    <name type="scientific">Desulfofundulus thermosubterraneus DSM 16057</name>
    <dbReference type="NCBI Taxonomy" id="1121432"/>
    <lineage>
        <taxon>Bacteria</taxon>
        <taxon>Bacillati</taxon>
        <taxon>Bacillota</taxon>
        <taxon>Clostridia</taxon>
        <taxon>Eubacteriales</taxon>
        <taxon>Peptococcaceae</taxon>
        <taxon>Desulfofundulus</taxon>
    </lineage>
</organism>
<dbReference type="InterPro" id="IPR036388">
    <property type="entry name" value="WH-like_DNA-bd_sf"/>
</dbReference>